<reference evidence="3 4" key="1">
    <citation type="submission" date="2016-10" db="EMBL/GenBank/DDBJ databases">
        <authorList>
            <person name="de Groot N.N."/>
        </authorList>
    </citation>
    <scope>NUCLEOTIDE SEQUENCE [LARGE SCALE GENOMIC DNA]</scope>
    <source>
        <strain evidence="3 4">DSM 13305</strain>
    </source>
</reference>
<dbReference type="NCBIfam" id="TIGR00257">
    <property type="entry name" value="IMPACT_YIGZ"/>
    <property type="match status" value="1"/>
</dbReference>
<dbReference type="PROSITE" id="PS00910">
    <property type="entry name" value="UPF0029"/>
    <property type="match status" value="1"/>
</dbReference>
<gene>
    <name evidence="3" type="ORF">SAMN04490178_11728</name>
</gene>
<sequence>MQTNYRTVAGSGEASYEISKSRFLTYVGRAETETEAAQFIVTIKKKHWDATHNCSAYIIGDNEQYQKADDDGEPSGTAGRPILEVLKKAALTNTVIVVTRYFGGIKLGAGGLIRAYGKAAAVGLAAAGLVERRLHTTMAIEADYTLQGVLENNLRLNGYPIIAKEYYEKVKILTLESCGNETVLEEKVTDWTAATARVTRLQPQYVDIPCTPE</sequence>
<accession>A0A1H8WQB3</accession>
<dbReference type="InterPro" id="IPR020568">
    <property type="entry name" value="Ribosomal_Su5_D2-typ_SF"/>
</dbReference>
<protein>
    <submittedName>
        <fullName evidence="3">Uncharacterized protein, YigZ family</fullName>
    </submittedName>
</protein>
<dbReference type="OrthoDB" id="9813771at2"/>
<dbReference type="EMBL" id="FODY01000017">
    <property type="protein sequence ID" value="SEP29693.1"/>
    <property type="molecule type" value="Genomic_DNA"/>
</dbReference>
<organism evidence="3 4">
    <name type="scientific">Propionispora vibrioides</name>
    <dbReference type="NCBI Taxonomy" id="112903"/>
    <lineage>
        <taxon>Bacteria</taxon>
        <taxon>Bacillati</taxon>
        <taxon>Bacillota</taxon>
        <taxon>Negativicutes</taxon>
        <taxon>Selenomonadales</taxon>
        <taxon>Sporomusaceae</taxon>
        <taxon>Propionispora</taxon>
    </lineage>
</organism>
<dbReference type="Gene3D" id="3.30.230.30">
    <property type="entry name" value="Impact, N-terminal domain"/>
    <property type="match status" value="1"/>
</dbReference>
<dbReference type="GO" id="GO:0006446">
    <property type="term" value="P:regulation of translational initiation"/>
    <property type="evidence" value="ECO:0007669"/>
    <property type="project" value="TreeGrafter"/>
</dbReference>
<dbReference type="PANTHER" id="PTHR16301:SF20">
    <property type="entry name" value="IMPACT FAMILY MEMBER YIGZ"/>
    <property type="match status" value="1"/>
</dbReference>
<dbReference type="InterPro" id="IPR023582">
    <property type="entry name" value="Impact"/>
</dbReference>
<dbReference type="GO" id="GO:0005737">
    <property type="term" value="C:cytoplasm"/>
    <property type="evidence" value="ECO:0007669"/>
    <property type="project" value="TreeGrafter"/>
</dbReference>
<feature type="domain" description="Impact N-terminal" evidence="2">
    <location>
        <begin position="20"/>
        <end position="121"/>
    </location>
</feature>
<dbReference type="SUPFAM" id="SSF54211">
    <property type="entry name" value="Ribosomal protein S5 domain 2-like"/>
    <property type="match status" value="1"/>
</dbReference>
<dbReference type="Pfam" id="PF01205">
    <property type="entry name" value="Impact_N"/>
    <property type="match status" value="1"/>
</dbReference>
<dbReference type="Proteomes" id="UP000198847">
    <property type="component" value="Unassembled WGS sequence"/>
</dbReference>
<dbReference type="AlphaFoldDB" id="A0A1H8WQB3"/>
<dbReference type="RefSeq" id="WP_091748453.1">
    <property type="nucleotide sequence ID" value="NZ_FODY01000017.1"/>
</dbReference>
<evidence type="ECO:0000313" key="3">
    <source>
        <dbReference type="EMBL" id="SEP29693.1"/>
    </source>
</evidence>
<evidence type="ECO:0000256" key="1">
    <source>
        <dbReference type="ARBA" id="ARBA00007665"/>
    </source>
</evidence>
<dbReference type="STRING" id="112903.SAMN04490178_11728"/>
<dbReference type="PANTHER" id="PTHR16301">
    <property type="entry name" value="IMPACT-RELATED"/>
    <property type="match status" value="1"/>
</dbReference>
<dbReference type="InterPro" id="IPR036956">
    <property type="entry name" value="Impact_N_sf"/>
</dbReference>
<evidence type="ECO:0000313" key="4">
    <source>
        <dbReference type="Proteomes" id="UP000198847"/>
    </source>
</evidence>
<comment type="similarity">
    <text evidence="1">Belongs to the IMPACT family.</text>
</comment>
<keyword evidence="4" id="KW-1185">Reference proteome</keyword>
<evidence type="ECO:0000259" key="2">
    <source>
        <dbReference type="Pfam" id="PF01205"/>
    </source>
</evidence>
<dbReference type="InterPro" id="IPR015796">
    <property type="entry name" value="Impact_YigZ-like"/>
</dbReference>
<dbReference type="InterPro" id="IPR020569">
    <property type="entry name" value="UPF0029_Impact_CS"/>
</dbReference>
<dbReference type="InterPro" id="IPR001498">
    <property type="entry name" value="Impact_N"/>
</dbReference>
<proteinExistence type="inferred from homology"/>
<name>A0A1H8WQB3_9FIRM</name>